<dbReference type="EMBL" id="SRLO01001021">
    <property type="protein sequence ID" value="TNN42660.1"/>
    <property type="molecule type" value="Genomic_DNA"/>
</dbReference>
<reference evidence="1 2" key="1">
    <citation type="submission" date="2019-03" db="EMBL/GenBank/DDBJ databases">
        <title>First draft genome of Liparis tanakae, snailfish: a comprehensive survey of snailfish specific genes.</title>
        <authorList>
            <person name="Kim W."/>
            <person name="Song I."/>
            <person name="Jeong J.-H."/>
            <person name="Kim D."/>
            <person name="Kim S."/>
            <person name="Ryu S."/>
            <person name="Song J.Y."/>
            <person name="Lee S.K."/>
        </authorList>
    </citation>
    <scope>NUCLEOTIDE SEQUENCE [LARGE SCALE GENOMIC DNA]</scope>
    <source>
        <tissue evidence="1">Muscle</tissue>
    </source>
</reference>
<organism evidence="1 2">
    <name type="scientific">Liparis tanakae</name>
    <name type="common">Tanaka's snailfish</name>
    <dbReference type="NCBI Taxonomy" id="230148"/>
    <lineage>
        <taxon>Eukaryota</taxon>
        <taxon>Metazoa</taxon>
        <taxon>Chordata</taxon>
        <taxon>Craniata</taxon>
        <taxon>Vertebrata</taxon>
        <taxon>Euteleostomi</taxon>
        <taxon>Actinopterygii</taxon>
        <taxon>Neopterygii</taxon>
        <taxon>Teleostei</taxon>
        <taxon>Neoteleostei</taxon>
        <taxon>Acanthomorphata</taxon>
        <taxon>Eupercaria</taxon>
        <taxon>Perciformes</taxon>
        <taxon>Cottioidei</taxon>
        <taxon>Cottales</taxon>
        <taxon>Liparidae</taxon>
        <taxon>Liparis</taxon>
    </lineage>
</organism>
<protein>
    <submittedName>
        <fullName evidence="1">Uncharacterized protein</fullName>
    </submittedName>
</protein>
<keyword evidence="2" id="KW-1185">Reference proteome</keyword>
<comment type="caution">
    <text evidence="1">The sequence shown here is derived from an EMBL/GenBank/DDBJ whole genome shotgun (WGS) entry which is preliminary data.</text>
</comment>
<dbReference type="Proteomes" id="UP000314294">
    <property type="component" value="Unassembled WGS sequence"/>
</dbReference>
<proteinExistence type="predicted"/>
<accession>A0A4Z2FP73</accession>
<evidence type="ECO:0000313" key="2">
    <source>
        <dbReference type="Proteomes" id="UP000314294"/>
    </source>
</evidence>
<gene>
    <name evidence="1" type="ORF">EYF80_047157</name>
</gene>
<evidence type="ECO:0000313" key="1">
    <source>
        <dbReference type="EMBL" id="TNN42660.1"/>
    </source>
</evidence>
<dbReference type="AlphaFoldDB" id="A0A4Z2FP73"/>
<name>A0A4Z2FP73_9TELE</name>
<sequence>MAPRFQVKVRMRCRIACFTPPPRGAAPDSALAVRTIHVRTAEPQSAALVIVRSPLELREPETAIGYFARGEEIRPELTLENDTERLSRTEEDRRLQLCTFLVLAVFHALQKFSLKKNKEQKE</sequence>